<keyword evidence="2" id="KW-1185">Reference proteome</keyword>
<dbReference type="SFLD" id="SFLDG01129">
    <property type="entry name" value="C1.5:_HAD__Beta-PGM__Phosphata"/>
    <property type="match status" value="1"/>
</dbReference>
<evidence type="ECO:0000313" key="2">
    <source>
        <dbReference type="Proteomes" id="UP001596047"/>
    </source>
</evidence>
<dbReference type="InterPro" id="IPR023214">
    <property type="entry name" value="HAD_sf"/>
</dbReference>
<keyword evidence="1" id="KW-0378">Hydrolase</keyword>
<evidence type="ECO:0000313" key="1">
    <source>
        <dbReference type="EMBL" id="MFC5652332.1"/>
    </source>
</evidence>
<dbReference type="NCBIfam" id="TIGR01509">
    <property type="entry name" value="HAD-SF-IA-v3"/>
    <property type="match status" value="1"/>
</dbReference>
<dbReference type="PANTHER" id="PTHR18901">
    <property type="entry name" value="2-DEOXYGLUCOSE-6-PHOSPHATE PHOSPHATASE 2"/>
    <property type="match status" value="1"/>
</dbReference>
<dbReference type="Gene3D" id="3.40.50.1000">
    <property type="entry name" value="HAD superfamily/HAD-like"/>
    <property type="match status" value="1"/>
</dbReference>
<dbReference type="RefSeq" id="WP_379190968.1">
    <property type="nucleotide sequence ID" value="NZ_JBHSOW010000095.1"/>
</dbReference>
<accession>A0ABW0W2D4</accession>
<dbReference type="InterPro" id="IPR036412">
    <property type="entry name" value="HAD-like_sf"/>
</dbReference>
<comment type="caution">
    <text evidence="1">The sequence shown here is derived from an EMBL/GenBank/DDBJ whole genome shotgun (WGS) entry which is preliminary data.</text>
</comment>
<dbReference type="GO" id="GO:0016787">
    <property type="term" value="F:hydrolase activity"/>
    <property type="evidence" value="ECO:0007669"/>
    <property type="project" value="UniProtKB-KW"/>
</dbReference>
<dbReference type="CDD" id="cd16423">
    <property type="entry name" value="HAD_BPGM-like"/>
    <property type="match status" value="1"/>
</dbReference>
<organism evidence="1 2">
    <name type="scientific">Paenibacillus solisilvae</name>
    <dbReference type="NCBI Taxonomy" id="2486751"/>
    <lineage>
        <taxon>Bacteria</taxon>
        <taxon>Bacillati</taxon>
        <taxon>Bacillota</taxon>
        <taxon>Bacilli</taxon>
        <taxon>Bacillales</taxon>
        <taxon>Paenibacillaceae</taxon>
        <taxon>Paenibacillus</taxon>
    </lineage>
</organism>
<dbReference type="Pfam" id="PF13419">
    <property type="entry name" value="HAD_2"/>
    <property type="match status" value="1"/>
</dbReference>
<dbReference type="InterPro" id="IPR041492">
    <property type="entry name" value="HAD_2"/>
</dbReference>
<dbReference type="EMBL" id="JBHSOW010000095">
    <property type="protein sequence ID" value="MFC5652332.1"/>
    <property type="molecule type" value="Genomic_DNA"/>
</dbReference>
<dbReference type="Gene3D" id="1.10.150.240">
    <property type="entry name" value="Putative phosphatase, domain 2"/>
    <property type="match status" value="1"/>
</dbReference>
<dbReference type="SUPFAM" id="SSF56784">
    <property type="entry name" value="HAD-like"/>
    <property type="match status" value="1"/>
</dbReference>
<dbReference type="PANTHER" id="PTHR18901:SF38">
    <property type="entry name" value="PSEUDOURIDINE-5'-PHOSPHATASE"/>
    <property type="match status" value="1"/>
</dbReference>
<sequence>MIKAVVFDFDGLIIDTETPCYHAFNKIYREYGAELPLPLYAQCVGTSFDQFNPYTYLSEVAGETIEHSLIKDRFKLYHAEMLIETGLRPGVMQYLEAAKQLNLKIGLASSSPIAWIEPYLSKFNLRPYFDSLATADDVSLVKPDPELYLLSLQRLGVHAEEAISFEDSLNGFHAARTAGLHCVVVPNELTKLFDFSGYDLLLGSMEDMALTEVIAGLRINRCGGRAIL</sequence>
<protein>
    <submittedName>
        <fullName evidence="1">HAD family hydrolase</fullName>
    </submittedName>
</protein>
<gene>
    <name evidence="1" type="ORF">ACFPYJ_25110</name>
</gene>
<name>A0ABW0W2D4_9BACL</name>
<proteinExistence type="predicted"/>
<dbReference type="InterPro" id="IPR023198">
    <property type="entry name" value="PGP-like_dom2"/>
</dbReference>
<reference evidence="2" key="1">
    <citation type="journal article" date="2019" name="Int. J. Syst. Evol. Microbiol.">
        <title>The Global Catalogue of Microorganisms (GCM) 10K type strain sequencing project: providing services to taxonomists for standard genome sequencing and annotation.</title>
        <authorList>
            <consortium name="The Broad Institute Genomics Platform"/>
            <consortium name="The Broad Institute Genome Sequencing Center for Infectious Disease"/>
            <person name="Wu L."/>
            <person name="Ma J."/>
        </authorList>
    </citation>
    <scope>NUCLEOTIDE SEQUENCE [LARGE SCALE GENOMIC DNA]</scope>
    <source>
        <strain evidence="2">CGMCC 1.3240</strain>
    </source>
</reference>
<dbReference type="InterPro" id="IPR006439">
    <property type="entry name" value="HAD-SF_hydro_IA"/>
</dbReference>
<dbReference type="SFLD" id="SFLDS00003">
    <property type="entry name" value="Haloacid_Dehalogenase"/>
    <property type="match status" value="1"/>
</dbReference>
<dbReference type="Proteomes" id="UP001596047">
    <property type="component" value="Unassembled WGS sequence"/>
</dbReference>